<protein>
    <submittedName>
        <fullName evidence="1">Uncharacterized protein</fullName>
    </submittedName>
</protein>
<dbReference type="Proteomes" id="UP000176751">
    <property type="component" value="Unassembled WGS sequence"/>
</dbReference>
<proteinExistence type="predicted"/>
<dbReference type="AlphaFoldDB" id="A0A1F5HG85"/>
<name>A0A1F5HG85_9BACT</name>
<dbReference type="STRING" id="1797737.A2196_04140"/>
<gene>
    <name evidence="1" type="ORF">A2196_04140</name>
</gene>
<organism evidence="1 2">
    <name type="scientific">Candidatus Curtissbacteria bacterium RIFOXYA1_FULL_41_14</name>
    <dbReference type="NCBI Taxonomy" id="1797737"/>
    <lineage>
        <taxon>Bacteria</taxon>
        <taxon>Candidatus Curtissiibacteriota</taxon>
    </lineage>
</organism>
<accession>A0A1F5HG85</accession>
<dbReference type="EMBL" id="MFCA01000005">
    <property type="protein sequence ID" value="OGE03079.1"/>
    <property type="molecule type" value="Genomic_DNA"/>
</dbReference>
<reference evidence="1 2" key="1">
    <citation type="journal article" date="2016" name="Nat. Commun.">
        <title>Thousands of microbial genomes shed light on interconnected biogeochemical processes in an aquifer system.</title>
        <authorList>
            <person name="Anantharaman K."/>
            <person name="Brown C.T."/>
            <person name="Hug L.A."/>
            <person name="Sharon I."/>
            <person name="Castelle C.J."/>
            <person name="Probst A.J."/>
            <person name="Thomas B.C."/>
            <person name="Singh A."/>
            <person name="Wilkins M.J."/>
            <person name="Karaoz U."/>
            <person name="Brodie E.L."/>
            <person name="Williams K.H."/>
            <person name="Hubbard S.S."/>
            <person name="Banfield J.F."/>
        </authorList>
    </citation>
    <scope>NUCLEOTIDE SEQUENCE [LARGE SCALE GENOMIC DNA]</scope>
</reference>
<evidence type="ECO:0000313" key="2">
    <source>
        <dbReference type="Proteomes" id="UP000176751"/>
    </source>
</evidence>
<sequence>MSKVIVTRPNHDLTTNYLFFWTQTALDLTQTVDLKGTRANKQVFTSVVNKIKPTFILINGHGNSNSVFGHDDSVLIEVGSNEAILKGAITYSRSCKSAEILGQKAIESGCKAFIGRHCRHC</sequence>
<comment type="caution">
    <text evidence="1">The sequence shown here is derived from an EMBL/GenBank/DDBJ whole genome shotgun (WGS) entry which is preliminary data.</text>
</comment>
<evidence type="ECO:0000313" key="1">
    <source>
        <dbReference type="EMBL" id="OGE03079.1"/>
    </source>
</evidence>